<dbReference type="Gene3D" id="3.90.1150.10">
    <property type="entry name" value="Aspartate Aminotransferase, domain 1"/>
    <property type="match status" value="1"/>
</dbReference>
<dbReference type="PANTHER" id="PTHR42885:SF2">
    <property type="entry name" value="HISTIDINOL-PHOSPHATE AMINOTRANSFERASE"/>
    <property type="match status" value="1"/>
</dbReference>
<dbReference type="GO" id="GO:0000105">
    <property type="term" value="P:L-histidine biosynthetic process"/>
    <property type="evidence" value="ECO:0007669"/>
    <property type="project" value="UniProtKB-UniRule"/>
</dbReference>
<dbReference type="InterPro" id="IPR005861">
    <property type="entry name" value="HisP_aminotrans"/>
</dbReference>
<dbReference type="STRING" id="656024.FsymDg_2501"/>
<dbReference type="HAMAP" id="MF_01023">
    <property type="entry name" value="HisC_aminotrans_2"/>
    <property type="match status" value="1"/>
</dbReference>
<dbReference type="KEGG" id="fsy:FsymDg_2501"/>
<dbReference type="PANTHER" id="PTHR42885">
    <property type="entry name" value="HISTIDINOL-PHOSPHATE AMINOTRANSFERASE-RELATED"/>
    <property type="match status" value="1"/>
</dbReference>
<dbReference type="PROSITE" id="PS00599">
    <property type="entry name" value="AA_TRANSFER_CLASS_2"/>
    <property type="match status" value="1"/>
</dbReference>
<feature type="region of interest" description="Disordered" evidence="10">
    <location>
        <begin position="1"/>
        <end position="54"/>
    </location>
</feature>
<feature type="compositionally biased region" description="Low complexity" evidence="10">
    <location>
        <begin position="411"/>
        <end position="427"/>
    </location>
</feature>
<sequence>MTTTGSGSGSGPASGAGPGPDGAAGGRPTPAGRGRPVRSPTLDELPLRDDLRGMVPYGAPQLDVPVLLNTNENPHPPSVGLVDALGKAASLAATEANRYPDRQAEALRADLAYYLTPDAGFGLRTDQVWAANGSNEVLQQLCQAFGGPGRVALGYEPSYSMHRLIAVATATGWAGERREPDFTLDPDAVAATIHRYRPSLVFLASPNNPTGTALPVEVVLAACAAVGETGSGIVVVDEAYAEFRRAGVPSALTLLPSQPRLVVTRTMSKAFALAGARIGYLAAHPAVIDALQLVRLPYHLSTFTQAVARTALAHADELLATVEAVKAQRDRLVAELTGLGCAVAPSDANFVLFGRFTDQRAAWQGLLDAGVLVRDVGLPGWLRVTAGLSNEVDAFLTATRTLLTEGTAALTPSAGAPAGPASAAATSGDTRPTVELPYLGEE</sequence>
<comment type="similarity">
    <text evidence="2 9">Belongs to the class-II pyridoxal-phosphate-dependent aminotransferase family. Histidinol-phosphate aminotransferase subfamily.</text>
</comment>
<evidence type="ECO:0000256" key="9">
    <source>
        <dbReference type="HAMAP-Rule" id="MF_01023"/>
    </source>
</evidence>
<keyword evidence="4 9" id="KW-0032">Aminotransferase</keyword>
<reference evidence="12 13" key="1">
    <citation type="submission" date="2011-05" db="EMBL/GenBank/DDBJ databases">
        <title>Complete sequence of chromosome of Frankia symbiont of Datisca glomerata.</title>
        <authorList>
            <consortium name="US DOE Joint Genome Institute"/>
            <person name="Lucas S."/>
            <person name="Han J."/>
            <person name="Lapidus A."/>
            <person name="Cheng J.-F."/>
            <person name="Goodwin L."/>
            <person name="Pitluck S."/>
            <person name="Peters L."/>
            <person name="Mikhailova N."/>
            <person name="Chertkov O."/>
            <person name="Teshima H."/>
            <person name="Han C."/>
            <person name="Tapia R."/>
            <person name="Land M."/>
            <person name="Hauser L."/>
            <person name="Kyrpides N."/>
            <person name="Ivanova N."/>
            <person name="Pagani I."/>
            <person name="Berry A."/>
            <person name="Pawlowski K."/>
            <person name="Persson T."/>
            <person name="Vanden Heuvel B."/>
            <person name="Benson D."/>
            <person name="Woyke T."/>
        </authorList>
    </citation>
    <scope>NUCLEOTIDE SEQUENCE [LARGE SCALE GENOMIC DNA]</scope>
    <source>
        <strain evidence="13">4085684</strain>
    </source>
</reference>
<dbReference type="InterPro" id="IPR015424">
    <property type="entry name" value="PyrdxlP-dep_Trfase"/>
</dbReference>
<dbReference type="UniPathway" id="UPA00031">
    <property type="reaction ID" value="UER00012"/>
</dbReference>
<dbReference type="HOGENOM" id="CLU_017584_3_1_11"/>
<evidence type="ECO:0000256" key="2">
    <source>
        <dbReference type="ARBA" id="ARBA00007970"/>
    </source>
</evidence>
<gene>
    <name evidence="9" type="primary">hisC</name>
    <name evidence="12" type="ordered locus">FsymDg_2501</name>
</gene>
<dbReference type="InterPro" id="IPR015421">
    <property type="entry name" value="PyrdxlP-dep_Trfase_major"/>
</dbReference>
<feature type="compositionally biased region" description="Gly residues" evidence="10">
    <location>
        <begin position="1"/>
        <end position="25"/>
    </location>
</feature>
<feature type="modified residue" description="N6-(pyridoxal phosphate)lysine" evidence="9">
    <location>
        <position position="269"/>
    </location>
</feature>
<dbReference type="EMBL" id="CP002801">
    <property type="protein sequence ID" value="AEH09869.1"/>
    <property type="molecule type" value="Genomic_DNA"/>
</dbReference>
<dbReference type="GO" id="GO:0030170">
    <property type="term" value="F:pyridoxal phosphate binding"/>
    <property type="evidence" value="ECO:0007669"/>
    <property type="project" value="InterPro"/>
</dbReference>
<keyword evidence="5 9" id="KW-0028">Amino-acid biosynthesis</keyword>
<keyword evidence="13" id="KW-1185">Reference proteome</keyword>
<dbReference type="NCBIfam" id="NF002877">
    <property type="entry name" value="PRK03317.1"/>
    <property type="match status" value="1"/>
</dbReference>
<evidence type="ECO:0000313" key="12">
    <source>
        <dbReference type="EMBL" id="AEH09869.1"/>
    </source>
</evidence>
<keyword evidence="7 9" id="KW-0663">Pyridoxal phosphate</keyword>
<dbReference type="RefSeq" id="WP_013873787.1">
    <property type="nucleotide sequence ID" value="NC_015656.1"/>
</dbReference>
<evidence type="ECO:0000256" key="7">
    <source>
        <dbReference type="ARBA" id="ARBA00022898"/>
    </source>
</evidence>
<dbReference type="Pfam" id="PF00155">
    <property type="entry name" value="Aminotran_1_2"/>
    <property type="match status" value="1"/>
</dbReference>
<dbReference type="InterPro" id="IPR004839">
    <property type="entry name" value="Aminotransferase_I/II_large"/>
</dbReference>
<proteinExistence type="inferred from homology"/>
<feature type="region of interest" description="Disordered" evidence="10">
    <location>
        <begin position="411"/>
        <end position="442"/>
    </location>
</feature>
<keyword evidence="6 9" id="KW-0808">Transferase</keyword>
<protein>
    <recommendedName>
        <fullName evidence="9">Histidinol-phosphate aminotransferase</fullName>
        <ecNumber evidence="9">2.6.1.9</ecNumber>
    </recommendedName>
    <alternativeName>
        <fullName evidence="9">Imidazole acetol-phosphate transaminase</fullName>
    </alternativeName>
</protein>
<dbReference type="AlphaFoldDB" id="F8B275"/>
<dbReference type="Proteomes" id="UP000001549">
    <property type="component" value="Chromosome"/>
</dbReference>
<comment type="catalytic activity">
    <reaction evidence="9">
        <text>L-histidinol phosphate + 2-oxoglutarate = 3-(imidazol-4-yl)-2-oxopropyl phosphate + L-glutamate</text>
        <dbReference type="Rhea" id="RHEA:23744"/>
        <dbReference type="ChEBI" id="CHEBI:16810"/>
        <dbReference type="ChEBI" id="CHEBI:29985"/>
        <dbReference type="ChEBI" id="CHEBI:57766"/>
        <dbReference type="ChEBI" id="CHEBI:57980"/>
        <dbReference type="EC" id="2.6.1.9"/>
    </reaction>
</comment>
<evidence type="ECO:0000256" key="10">
    <source>
        <dbReference type="SAM" id="MobiDB-lite"/>
    </source>
</evidence>
<comment type="pathway">
    <text evidence="9">Amino-acid biosynthesis; L-histidine biosynthesis; L-histidine from 5-phospho-alpha-D-ribose 1-diphosphate: step 7/9.</text>
</comment>
<evidence type="ECO:0000256" key="8">
    <source>
        <dbReference type="ARBA" id="ARBA00023102"/>
    </source>
</evidence>
<comment type="subunit">
    <text evidence="3 9">Homodimer.</text>
</comment>
<feature type="domain" description="Aminotransferase class I/classII large" evidence="11">
    <location>
        <begin position="66"/>
        <end position="391"/>
    </location>
</feature>
<evidence type="ECO:0000256" key="6">
    <source>
        <dbReference type="ARBA" id="ARBA00022679"/>
    </source>
</evidence>
<evidence type="ECO:0000256" key="5">
    <source>
        <dbReference type="ARBA" id="ARBA00022605"/>
    </source>
</evidence>
<dbReference type="GO" id="GO:0004400">
    <property type="term" value="F:histidinol-phosphate transaminase activity"/>
    <property type="evidence" value="ECO:0007669"/>
    <property type="project" value="UniProtKB-UniRule"/>
</dbReference>
<evidence type="ECO:0000256" key="1">
    <source>
        <dbReference type="ARBA" id="ARBA00001933"/>
    </source>
</evidence>
<dbReference type="NCBIfam" id="TIGR01141">
    <property type="entry name" value="hisC"/>
    <property type="match status" value="1"/>
</dbReference>
<dbReference type="EC" id="2.6.1.9" evidence="9"/>
<keyword evidence="8 9" id="KW-0368">Histidine biosynthesis</keyword>
<evidence type="ECO:0000256" key="3">
    <source>
        <dbReference type="ARBA" id="ARBA00011738"/>
    </source>
</evidence>
<accession>F8B275</accession>
<dbReference type="eggNOG" id="COG0079">
    <property type="taxonomic scope" value="Bacteria"/>
</dbReference>
<comment type="cofactor">
    <cofactor evidence="1 9">
        <name>pyridoxal 5'-phosphate</name>
        <dbReference type="ChEBI" id="CHEBI:597326"/>
    </cofactor>
</comment>
<evidence type="ECO:0000256" key="4">
    <source>
        <dbReference type="ARBA" id="ARBA00022576"/>
    </source>
</evidence>
<dbReference type="Gene3D" id="3.40.640.10">
    <property type="entry name" value="Type I PLP-dependent aspartate aminotransferase-like (Major domain)"/>
    <property type="match status" value="1"/>
</dbReference>
<evidence type="ECO:0000259" key="11">
    <source>
        <dbReference type="Pfam" id="PF00155"/>
    </source>
</evidence>
<dbReference type="InterPro" id="IPR001917">
    <property type="entry name" value="Aminotrans_II_pyridoxalP_BS"/>
</dbReference>
<name>F8B275_9ACTN</name>
<evidence type="ECO:0000313" key="13">
    <source>
        <dbReference type="Proteomes" id="UP000001549"/>
    </source>
</evidence>
<dbReference type="CDD" id="cd00609">
    <property type="entry name" value="AAT_like"/>
    <property type="match status" value="1"/>
</dbReference>
<dbReference type="InterPro" id="IPR015422">
    <property type="entry name" value="PyrdxlP-dep_Trfase_small"/>
</dbReference>
<dbReference type="SUPFAM" id="SSF53383">
    <property type="entry name" value="PLP-dependent transferases"/>
    <property type="match status" value="1"/>
</dbReference>
<organism evidence="12 13">
    <name type="scientific">Candidatus Protofrankia datiscae</name>
    <dbReference type="NCBI Taxonomy" id="2716812"/>
    <lineage>
        <taxon>Bacteria</taxon>
        <taxon>Bacillati</taxon>
        <taxon>Actinomycetota</taxon>
        <taxon>Actinomycetes</taxon>
        <taxon>Frankiales</taxon>
        <taxon>Frankiaceae</taxon>
        <taxon>Protofrankia</taxon>
    </lineage>
</organism>